<proteinExistence type="predicted"/>
<dbReference type="AlphaFoldDB" id="A0A8J2K2P5"/>
<sequence>GRKDDIECFERIGVTEDDLVGFGEALEGLREEIWDI</sequence>
<evidence type="ECO:0000313" key="2">
    <source>
        <dbReference type="Proteomes" id="UP000708208"/>
    </source>
</evidence>
<organism evidence="1 2">
    <name type="scientific">Allacma fusca</name>
    <dbReference type="NCBI Taxonomy" id="39272"/>
    <lineage>
        <taxon>Eukaryota</taxon>
        <taxon>Metazoa</taxon>
        <taxon>Ecdysozoa</taxon>
        <taxon>Arthropoda</taxon>
        <taxon>Hexapoda</taxon>
        <taxon>Collembola</taxon>
        <taxon>Symphypleona</taxon>
        <taxon>Sminthuridae</taxon>
        <taxon>Allacma</taxon>
    </lineage>
</organism>
<dbReference type="EMBL" id="CAJVCH010055966">
    <property type="protein sequence ID" value="CAG7718779.1"/>
    <property type="molecule type" value="Genomic_DNA"/>
</dbReference>
<accession>A0A8J2K2P5</accession>
<gene>
    <name evidence="1" type="ORF">AFUS01_LOCUS8148</name>
</gene>
<name>A0A8J2K2P5_9HEXA</name>
<keyword evidence="2" id="KW-1185">Reference proteome</keyword>
<reference evidence="1" key="1">
    <citation type="submission" date="2021-06" db="EMBL/GenBank/DDBJ databases">
        <authorList>
            <person name="Hodson N. C."/>
            <person name="Mongue J. A."/>
            <person name="Jaron S. K."/>
        </authorList>
    </citation>
    <scope>NUCLEOTIDE SEQUENCE</scope>
</reference>
<evidence type="ECO:0000313" key="1">
    <source>
        <dbReference type="EMBL" id="CAG7718779.1"/>
    </source>
</evidence>
<feature type="non-terminal residue" evidence="1">
    <location>
        <position position="1"/>
    </location>
</feature>
<protein>
    <submittedName>
        <fullName evidence="1">Uncharacterized protein</fullName>
    </submittedName>
</protein>
<dbReference type="Proteomes" id="UP000708208">
    <property type="component" value="Unassembled WGS sequence"/>
</dbReference>
<comment type="caution">
    <text evidence="1">The sequence shown here is derived from an EMBL/GenBank/DDBJ whole genome shotgun (WGS) entry which is preliminary data.</text>
</comment>